<proteinExistence type="predicted"/>
<evidence type="ECO:0000313" key="2">
    <source>
        <dbReference type="Proteomes" id="UP001596003"/>
    </source>
</evidence>
<dbReference type="Proteomes" id="UP001596003">
    <property type="component" value="Unassembled WGS sequence"/>
</dbReference>
<evidence type="ECO:0000313" key="1">
    <source>
        <dbReference type="EMBL" id="MFC4477402.1"/>
    </source>
</evidence>
<gene>
    <name evidence="1" type="ORF">ACFO3N_10050</name>
</gene>
<dbReference type="EMBL" id="JBHSFY010000005">
    <property type="protein sequence ID" value="MFC4477402.1"/>
    <property type="molecule type" value="Genomic_DNA"/>
</dbReference>
<name>A0ABV8ZFR5_9FLAO</name>
<reference evidence="2" key="1">
    <citation type="journal article" date="2019" name="Int. J. Syst. Evol. Microbiol.">
        <title>The Global Catalogue of Microorganisms (GCM) 10K type strain sequencing project: providing services to taxonomists for standard genome sequencing and annotation.</title>
        <authorList>
            <consortium name="The Broad Institute Genomics Platform"/>
            <consortium name="The Broad Institute Genome Sequencing Center for Infectious Disease"/>
            <person name="Wu L."/>
            <person name="Ma J."/>
        </authorList>
    </citation>
    <scope>NUCLEOTIDE SEQUENCE [LARGE SCALE GENOMIC DNA]</scope>
    <source>
        <strain evidence="2">NBRC 103627</strain>
    </source>
</reference>
<organism evidence="1 2">
    <name type="scientific">Flavobacterium chungangensis</name>
    <dbReference type="NCBI Taxonomy" id="2708132"/>
    <lineage>
        <taxon>Bacteria</taxon>
        <taxon>Pseudomonadati</taxon>
        <taxon>Bacteroidota</taxon>
        <taxon>Flavobacteriia</taxon>
        <taxon>Flavobacteriales</taxon>
        <taxon>Flavobacteriaceae</taxon>
        <taxon>Flavobacterium</taxon>
    </lineage>
</organism>
<protein>
    <submittedName>
        <fullName evidence="1">Uncharacterized protein</fullName>
    </submittedName>
</protein>
<sequence>MRKILARIIEEIIIDEFKKIVIFKVGNNTVANTETLHVNYQVGMTVRLDFDGNEKFLIENIEISKAGATIYLYGKLLKNQN</sequence>
<accession>A0ABV8ZFR5</accession>
<dbReference type="RefSeq" id="WP_379797374.1">
    <property type="nucleotide sequence ID" value="NZ_JBHSFY010000005.1"/>
</dbReference>
<comment type="caution">
    <text evidence="1">The sequence shown here is derived from an EMBL/GenBank/DDBJ whole genome shotgun (WGS) entry which is preliminary data.</text>
</comment>
<keyword evidence="2" id="KW-1185">Reference proteome</keyword>